<dbReference type="PANTHER" id="PTHR21090:SF5">
    <property type="entry name" value="PENTAFUNCTIONAL AROM POLYPEPTIDE"/>
    <property type="match status" value="1"/>
</dbReference>
<gene>
    <name evidence="8" type="primary">aroA</name>
    <name evidence="10" type="ORF">SaccyDRAFT_3394</name>
</gene>
<feature type="binding site" evidence="8">
    <location>
        <position position="145"/>
    </location>
    <ligand>
        <name>phosphoenolpyruvate</name>
        <dbReference type="ChEBI" id="CHEBI:58702"/>
    </ligand>
</feature>
<dbReference type="STRING" id="882082.SaccyDRAFT_3394"/>
<feature type="binding site" evidence="8">
    <location>
        <position position="117"/>
    </location>
    <ligand>
        <name>phosphoenolpyruvate</name>
        <dbReference type="ChEBI" id="CHEBI:58702"/>
    </ligand>
</feature>
<dbReference type="Pfam" id="PF00275">
    <property type="entry name" value="EPSP_synthase"/>
    <property type="match status" value="1"/>
</dbReference>
<dbReference type="InterPro" id="IPR036968">
    <property type="entry name" value="Enolpyruvate_Tfrase_sf"/>
</dbReference>
<dbReference type="UniPathway" id="UPA00053">
    <property type="reaction ID" value="UER00089"/>
</dbReference>
<evidence type="ECO:0000256" key="7">
    <source>
        <dbReference type="ARBA" id="ARBA00044633"/>
    </source>
</evidence>
<dbReference type="PROSITE" id="PS00885">
    <property type="entry name" value="EPSP_SYNTHASE_2"/>
    <property type="match status" value="1"/>
</dbReference>
<dbReference type="Proteomes" id="UP000002791">
    <property type="component" value="Chromosome"/>
</dbReference>
<evidence type="ECO:0000256" key="5">
    <source>
        <dbReference type="ARBA" id="ARBA00022679"/>
    </source>
</evidence>
<feature type="binding site" evidence="8">
    <location>
        <position position="333"/>
    </location>
    <ligand>
        <name>3-phosphoshikimate</name>
        <dbReference type="ChEBI" id="CHEBI:145989"/>
    </ligand>
</feature>
<keyword evidence="3 8" id="KW-0963">Cytoplasm</keyword>
<proteinExistence type="inferred from homology"/>
<evidence type="ECO:0000256" key="3">
    <source>
        <dbReference type="ARBA" id="ARBA00022490"/>
    </source>
</evidence>
<feature type="binding site" evidence="8">
    <location>
        <position position="219"/>
    </location>
    <ligand>
        <name>3-phosphoshikimate</name>
        <dbReference type="ChEBI" id="CHEBI:145989"/>
    </ligand>
</feature>
<comment type="subunit">
    <text evidence="8">Monomer.</text>
</comment>
<evidence type="ECO:0000256" key="8">
    <source>
        <dbReference type="HAMAP-Rule" id="MF_00210"/>
    </source>
</evidence>
<reference evidence="10 11" key="1">
    <citation type="submission" date="2011-11" db="EMBL/GenBank/DDBJ databases">
        <title>The Noncontiguous Finished sequence of Saccharomonospora cyanea NA-134.</title>
        <authorList>
            <consortium name="US DOE Joint Genome Institute"/>
            <person name="Lucas S."/>
            <person name="Han J."/>
            <person name="Lapidus A."/>
            <person name="Cheng J.-F."/>
            <person name="Goodwin L."/>
            <person name="Pitluck S."/>
            <person name="Peters L."/>
            <person name="Ovchinnikova G."/>
            <person name="Lu M."/>
            <person name="Detter J.C."/>
            <person name="Han C."/>
            <person name="Tapia R."/>
            <person name="Land M."/>
            <person name="Hauser L."/>
            <person name="Kyrpides N."/>
            <person name="Ivanova N."/>
            <person name="Pagani I."/>
            <person name="Brambilla E.-M."/>
            <person name="Klenk H.-P."/>
            <person name="Woyke T."/>
        </authorList>
    </citation>
    <scope>NUCLEOTIDE SEQUENCE [LARGE SCALE GENOMIC DNA]</scope>
    <source>
        <strain evidence="10 11">NA-134</strain>
    </source>
</reference>
<feature type="binding site" evidence="8">
    <location>
        <position position="48"/>
    </location>
    <ligand>
        <name>phosphoenolpyruvate</name>
        <dbReference type="ChEBI" id="CHEBI:58702"/>
    </ligand>
</feature>
<evidence type="ECO:0000256" key="2">
    <source>
        <dbReference type="ARBA" id="ARBA00009948"/>
    </source>
</evidence>
<dbReference type="AlphaFoldDB" id="H5XQ03"/>
<comment type="function">
    <text evidence="8">Catalyzes the transfer of the enolpyruvyl moiety of phosphoenolpyruvate (PEP) to the 5-hydroxyl of shikimate-3-phosphate (S3P) to produce enolpyruvyl shikimate-3-phosphate and inorganic phosphate.</text>
</comment>
<keyword evidence="11" id="KW-1185">Reference proteome</keyword>
<dbReference type="EC" id="2.5.1.19" evidence="8"/>
<dbReference type="PANTHER" id="PTHR21090">
    <property type="entry name" value="AROM/DEHYDROQUINATE SYNTHASE"/>
    <property type="match status" value="1"/>
</dbReference>
<evidence type="ECO:0000256" key="6">
    <source>
        <dbReference type="ARBA" id="ARBA00023141"/>
    </source>
</evidence>
<dbReference type="InterPro" id="IPR023193">
    <property type="entry name" value="EPSP_synthase_CS"/>
</dbReference>
<evidence type="ECO:0000256" key="1">
    <source>
        <dbReference type="ARBA" id="ARBA00004811"/>
    </source>
</evidence>
<dbReference type="GO" id="GO:0008652">
    <property type="term" value="P:amino acid biosynthetic process"/>
    <property type="evidence" value="ECO:0007669"/>
    <property type="project" value="UniProtKB-KW"/>
</dbReference>
<dbReference type="eggNOG" id="COG0128">
    <property type="taxonomic scope" value="Bacteria"/>
</dbReference>
<dbReference type="EMBL" id="CM001440">
    <property type="protein sequence ID" value="EHR62228.1"/>
    <property type="molecule type" value="Genomic_DNA"/>
</dbReference>
<feature type="binding site" evidence="8">
    <location>
        <position position="364"/>
    </location>
    <ligand>
        <name>phosphoenolpyruvate</name>
        <dbReference type="ChEBI" id="CHEBI:58702"/>
    </ligand>
</feature>
<sequence length="446" mass="46676">MWPFVPGGCPAWPTSHVWDSDGVGEENTWAAPTASDEIDADVRVPGSKSITNRAFVLAALSSGETLVREPLDSRDARLMLRALDVLGAASTETPDGVRVRPMTVGDGEVRVALGNAGTVARFTPPLAALGSRTVHFDGDPAIRRRPVAPLLHALSSLGADIDDDGRGAVPFTVRGHGGLEGGSVELDSSASSQFLSALLLSAPAFERGVTVRLRGRTPSEPHIAMTLDMLRRFGAAPERDGSEFHVPPATLALDTYTVEPDLSSAAPFVVAPLLAGGRVRIAGWPAETTQPGDWLRSLVRELGGEAVLDTDGLTVTGSGTVSGAVLDLHAVGELTPVVAALLCFADGPSEIRGVAHLRGHETDRLAALATELSALGGDVTETDDGLRIRPTPLRGGVFHTYDDHRLVMAGAVLGLRVPGIVVENPATVGKTYPGFVTDWERVLHAG</sequence>
<dbReference type="NCBIfam" id="TIGR01356">
    <property type="entry name" value="aroA"/>
    <property type="match status" value="1"/>
</dbReference>
<protein>
    <recommendedName>
        <fullName evidence="8">3-phosphoshikimate 1-carboxyvinyltransferase</fullName>
        <ecNumber evidence="8">2.5.1.19</ecNumber>
    </recommendedName>
    <alternativeName>
        <fullName evidence="8">5-enolpyruvylshikimate-3-phosphate synthase</fullName>
        <shortName evidence="8">EPSP synthase</shortName>
        <shortName evidence="8">EPSPS</shortName>
    </alternativeName>
</protein>
<organism evidence="10 11">
    <name type="scientific">Saccharomonospora cyanea NA-134</name>
    <dbReference type="NCBI Taxonomy" id="882082"/>
    <lineage>
        <taxon>Bacteria</taxon>
        <taxon>Bacillati</taxon>
        <taxon>Actinomycetota</taxon>
        <taxon>Actinomycetes</taxon>
        <taxon>Pseudonocardiales</taxon>
        <taxon>Pseudonocardiaceae</taxon>
        <taxon>Saccharomonospora</taxon>
    </lineage>
</organism>
<dbReference type="SUPFAM" id="SSF55205">
    <property type="entry name" value="EPT/RTPC-like"/>
    <property type="match status" value="1"/>
</dbReference>
<feature type="binding site" evidence="8">
    <location>
        <position position="193"/>
    </location>
    <ligand>
        <name>3-phosphoshikimate</name>
        <dbReference type="ChEBI" id="CHEBI:145989"/>
    </ligand>
</feature>
<feature type="binding site" evidence="8">
    <location>
        <position position="191"/>
    </location>
    <ligand>
        <name>3-phosphoshikimate</name>
        <dbReference type="ChEBI" id="CHEBI:145989"/>
    </ligand>
</feature>
<feature type="binding site" evidence="8">
    <location>
        <position position="49"/>
    </location>
    <ligand>
        <name>3-phosphoshikimate</name>
        <dbReference type="ChEBI" id="CHEBI:145989"/>
    </ligand>
</feature>
<comment type="similarity">
    <text evidence="2 8">Belongs to the EPSP synthase family.</text>
</comment>
<dbReference type="InterPro" id="IPR013792">
    <property type="entry name" value="RNA3'P_cycl/enolpyr_Trfase_a/b"/>
</dbReference>
<feature type="binding site" evidence="8">
    <location>
        <position position="192"/>
    </location>
    <ligand>
        <name>3-phosphoshikimate</name>
        <dbReference type="ChEBI" id="CHEBI:145989"/>
    </ligand>
</feature>
<feature type="active site" description="Proton acceptor" evidence="8">
    <location>
        <position position="333"/>
    </location>
</feature>
<dbReference type="GO" id="GO:0009423">
    <property type="term" value="P:chorismate biosynthetic process"/>
    <property type="evidence" value="ECO:0007669"/>
    <property type="project" value="UniProtKB-UniRule"/>
</dbReference>
<dbReference type="InterPro" id="IPR001986">
    <property type="entry name" value="Enolpyruvate_Tfrase_dom"/>
</dbReference>
<dbReference type="GO" id="GO:0009073">
    <property type="term" value="P:aromatic amino acid family biosynthetic process"/>
    <property type="evidence" value="ECO:0007669"/>
    <property type="project" value="UniProtKB-KW"/>
</dbReference>
<comment type="catalytic activity">
    <reaction evidence="7">
        <text>3-phosphoshikimate + phosphoenolpyruvate = 5-O-(1-carboxyvinyl)-3-phosphoshikimate + phosphate</text>
        <dbReference type="Rhea" id="RHEA:21256"/>
        <dbReference type="ChEBI" id="CHEBI:43474"/>
        <dbReference type="ChEBI" id="CHEBI:57701"/>
        <dbReference type="ChEBI" id="CHEBI:58702"/>
        <dbReference type="ChEBI" id="CHEBI:145989"/>
        <dbReference type="EC" id="2.5.1.19"/>
    </reaction>
    <physiologicalReaction direction="left-to-right" evidence="7">
        <dbReference type="Rhea" id="RHEA:21257"/>
    </physiologicalReaction>
</comment>
<dbReference type="GO" id="GO:0005737">
    <property type="term" value="C:cytoplasm"/>
    <property type="evidence" value="ECO:0007669"/>
    <property type="project" value="UniProtKB-SubCell"/>
</dbReference>
<feature type="binding site" evidence="8">
    <location>
        <position position="360"/>
    </location>
    <ligand>
        <name>3-phosphoshikimate</name>
        <dbReference type="ChEBI" id="CHEBI:145989"/>
    </ligand>
</feature>
<comment type="pathway">
    <text evidence="1 8">Metabolic intermediate biosynthesis; chorismate biosynthesis; chorismate from D-erythrose 4-phosphate and phosphoenolpyruvate: step 6/7.</text>
</comment>
<comment type="caution">
    <text evidence="8">Lacks conserved residue(s) required for the propagation of feature annotation.</text>
</comment>
<keyword evidence="6 8" id="KW-0057">Aromatic amino acid biosynthesis</keyword>
<dbReference type="InterPro" id="IPR006264">
    <property type="entry name" value="EPSP_synthase"/>
</dbReference>
<evidence type="ECO:0000313" key="11">
    <source>
        <dbReference type="Proteomes" id="UP000002791"/>
    </source>
</evidence>
<feature type="binding site" evidence="8">
    <location>
        <position position="193"/>
    </location>
    <ligand>
        <name>phosphoenolpyruvate</name>
        <dbReference type="ChEBI" id="CHEBI:58702"/>
    </ligand>
</feature>
<dbReference type="GO" id="GO:0003866">
    <property type="term" value="F:3-phosphoshikimate 1-carboxyvinyltransferase activity"/>
    <property type="evidence" value="ECO:0007669"/>
    <property type="project" value="UniProtKB-UniRule"/>
</dbReference>
<keyword evidence="4 8" id="KW-0028">Amino-acid biosynthesis</keyword>
<feature type="binding site" evidence="8">
    <location>
        <position position="430"/>
    </location>
    <ligand>
        <name>phosphoenolpyruvate</name>
        <dbReference type="ChEBI" id="CHEBI:58702"/>
    </ligand>
</feature>
<dbReference type="PIRSF" id="PIRSF000505">
    <property type="entry name" value="EPSPS"/>
    <property type="match status" value="1"/>
</dbReference>
<keyword evidence="5 8" id="KW-0808">Transferase</keyword>
<name>H5XQ03_9PSEU</name>
<evidence type="ECO:0000256" key="4">
    <source>
        <dbReference type="ARBA" id="ARBA00022605"/>
    </source>
</evidence>
<dbReference type="FunFam" id="3.65.10.10:FF:000011">
    <property type="entry name" value="3-phosphoshikimate 1-carboxyvinyltransferase"/>
    <property type="match status" value="1"/>
</dbReference>
<dbReference type="HAMAP" id="MF_00210">
    <property type="entry name" value="EPSP_synth"/>
    <property type="match status" value="1"/>
</dbReference>
<comment type="subcellular location">
    <subcellularLocation>
        <location evidence="8">Cytoplasm</location>
    </subcellularLocation>
</comment>
<dbReference type="FunFam" id="3.65.10.10:FF:000010">
    <property type="entry name" value="3-phosphoshikimate 1-carboxyvinyltransferase"/>
    <property type="match status" value="1"/>
</dbReference>
<feature type="domain" description="Enolpyruvate transferase" evidence="9">
    <location>
        <begin position="34"/>
        <end position="438"/>
    </location>
</feature>
<feature type="binding site" evidence="8">
    <location>
        <position position="405"/>
    </location>
    <ligand>
        <name>phosphoenolpyruvate</name>
        <dbReference type="ChEBI" id="CHEBI:58702"/>
    </ligand>
</feature>
<dbReference type="HOGENOM" id="CLU_024321_0_0_11"/>
<evidence type="ECO:0000259" key="9">
    <source>
        <dbReference type="Pfam" id="PF00275"/>
    </source>
</evidence>
<evidence type="ECO:0000313" key="10">
    <source>
        <dbReference type="EMBL" id="EHR62228.1"/>
    </source>
</evidence>
<accession>H5XQ03</accession>
<feature type="binding site" evidence="8">
    <location>
        <position position="48"/>
    </location>
    <ligand>
        <name>3-phosphoshikimate</name>
        <dbReference type="ChEBI" id="CHEBI:145989"/>
    </ligand>
</feature>
<dbReference type="CDD" id="cd01556">
    <property type="entry name" value="EPSP_synthase"/>
    <property type="match status" value="1"/>
</dbReference>
<feature type="binding site" evidence="8">
    <location>
        <position position="53"/>
    </location>
    <ligand>
        <name>3-phosphoshikimate</name>
        <dbReference type="ChEBI" id="CHEBI:145989"/>
    </ligand>
</feature>
<dbReference type="Gene3D" id="3.65.10.10">
    <property type="entry name" value="Enolpyruvate transferase domain"/>
    <property type="match status" value="2"/>
</dbReference>